<gene>
    <name evidence="1" type="ORF">BVI061214_02054</name>
</gene>
<organism evidence="1 2">
    <name type="scientific">Thermus aquaticus</name>
    <dbReference type="NCBI Taxonomy" id="271"/>
    <lineage>
        <taxon>Bacteria</taxon>
        <taxon>Thermotogati</taxon>
        <taxon>Deinococcota</taxon>
        <taxon>Deinococci</taxon>
        <taxon>Thermales</taxon>
        <taxon>Thermaceae</taxon>
        <taxon>Thermus</taxon>
    </lineage>
</organism>
<sequence length="166" mass="18642">MSKMSPMIRWMVLALAWWGPVLAQDWGLTQSQTLTAGGAKGWRYTLSPRGEEARALWESLSLQYRDLLRAGYRVDLGGWRLYFLGGKLRLERHCQAVNPACFTFGALPVDKARQDRLLMELAALLDQALGEAARTGGTVTLSRLFRVELRRNQAPPYPAAPLGWKP</sequence>
<dbReference type="Proteomes" id="UP000037685">
    <property type="component" value="Unassembled WGS sequence"/>
</dbReference>
<dbReference type="EMBL" id="LHCI01000106">
    <property type="protein sequence ID" value="KOX90856.1"/>
    <property type="molecule type" value="Genomic_DNA"/>
</dbReference>
<proteinExistence type="predicted"/>
<comment type="caution">
    <text evidence="1">The sequence shown here is derived from an EMBL/GenBank/DDBJ whole genome shotgun (WGS) entry which is preliminary data.</text>
</comment>
<evidence type="ECO:0000313" key="1">
    <source>
        <dbReference type="EMBL" id="KOX90856.1"/>
    </source>
</evidence>
<evidence type="ECO:0000313" key="2">
    <source>
        <dbReference type="Proteomes" id="UP000037685"/>
    </source>
</evidence>
<dbReference type="PATRIC" id="fig|271.14.peg.2132"/>
<dbReference type="AlphaFoldDB" id="A0A0N0U8V4"/>
<reference evidence="1 2" key="1">
    <citation type="submission" date="2015-07" db="EMBL/GenBank/DDBJ databases">
        <authorList>
            <person name="Noorani M."/>
        </authorList>
    </citation>
    <scope>NUCLEOTIDE SEQUENCE [LARGE SCALE GENOMIC DNA]</scope>
    <source>
        <strain evidence="2">ATCC 25104 / DSM 625 / JCM 10724 / NBRC 103206 / NCIMB 11243 / YT-1</strain>
    </source>
</reference>
<protein>
    <submittedName>
        <fullName evidence="1">Uncharacterized protein</fullName>
    </submittedName>
</protein>
<name>A0A0N0U8V4_THEAQ</name>
<accession>A0A0N0U8V4</accession>